<comment type="caution">
    <text evidence="1">The sequence shown here is derived from an EMBL/GenBank/DDBJ whole genome shotgun (WGS) entry which is preliminary data.</text>
</comment>
<proteinExistence type="predicted"/>
<dbReference type="AlphaFoldDB" id="A0A150TSL0"/>
<sequence>MRLPGTVEERLGLIRVERRRLLHALDVAALEDAGVHVECSLAGATSCIQLRLEPQDVQFLREGACADFALLLCRGDDVFEAHIVELKRTVGDKDWVHVQKQLEWGVVRLLAIAGVLGIRIDGVTVYTAFCHDKLARERSPNLVNMKIPVGPPDASASDASVRRWAEARLAWERGRIRMEVVGKEVEHRRLPANEAGRASVACRTRSLPGEHETRWVFEPAEH</sequence>
<accession>A0A150TSL0</accession>
<gene>
    <name evidence="1" type="ORF">BE21_28330</name>
</gene>
<dbReference type="EMBL" id="JEME01001260">
    <property type="protein sequence ID" value="KYG07634.1"/>
    <property type="molecule type" value="Genomic_DNA"/>
</dbReference>
<name>A0A150TSL0_SORCE</name>
<protein>
    <submittedName>
        <fullName evidence="1">Uncharacterized protein</fullName>
    </submittedName>
</protein>
<reference evidence="1 2" key="1">
    <citation type="submission" date="2014-02" db="EMBL/GenBank/DDBJ databases">
        <title>The small core and large imbalanced accessory genome model reveals a collaborative survival strategy of Sorangium cellulosum strains in nature.</title>
        <authorList>
            <person name="Han K."/>
            <person name="Peng R."/>
            <person name="Blom J."/>
            <person name="Li Y.-Z."/>
        </authorList>
    </citation>
    <scope>NUCLEOTIDE SEQUENCE [LARGE SCALE GENOMIC DNA]</scope>
    <source>
        <strain evidence="1 2">So0007-03</strain>
    </source>
</reference>
<organism evidence="1 2">
    <name type="scientific">Sorangium cellulosum</name>
    <name type="common">Polyangium cellulosum</name>
    <dbReference type="NCBI Taxonomy" id="56"/>
    <lineage>
        <taxon>Bacteria</taxon>
        <taxon>Pseudomonadati</taxon>
        <taxon>Myxococcota</taxon>
        <taxon>Polyangia</taxon>
        <taxon>Polyangiales</taxon>
        <taxon>Polyangiaceae</taxon>
        <taxon>Sorangium</taxon>
    </lineage>
</organism>
<evidence type="ECO:0000313" key="2">
    <source>
        <dbReference type="Proteomes" id="UP000075502"/>
    </source>
</evidence>
<evidence type="ECO:0000313" key="1">
    <source>
        <dbReference type="EMBL" id="KYG07634.1"/>
    </source>
</evidence>
<dbReference type="Proteomes" id="UP000075502">
    <property type="component" value="Unassembled WGS sequence"/>
</dbReference>